<feature type="transmembrane region" description="Helical" evidence="1">
    <location>
        <begin position="79"/>
        <end position="98"/>
    </location>
</feature>
<accession>A0A0N0Z8U8</accession>
<name>A0A0N0Z8U8_9GAMM</name>
<feature type="transmembrane region" description="Helical" evidence="1">
    <location>
        <begin position="104"/>
        <end position="121"/>
    </location>
</feature>
<dbReference type="PIRSF" id="PIRSF004923">
    <property type="entry name" value="RseC"/>
    <property type="match status" value="1"/>
</dbReference>
<sequence length="154" mass="16642">MIKEWATVIRWHQGRALLRYGASSGCGSCSARGACGSYVLDKITPEIEHQLEISIDQPLEVGQKVEVGISEGSLLRSAMLVYLSPLLGLFLLAGILQANDFSQIWVFIGGMIGGIVGFLLAKKIAHFWAGEAAFEPVVLQIGLPPTELVTRTEC</sequence>
<protein>
    <submittedName>
        <fullName evidence="2">Sigma factor RpoE regulatory protein</fullName>
    </submittedName>
</protein>
<evidence type="ECO:0000256" key="1">
    <source>
        <dbReference type="SAM" id="Phobius"/>
    </source>
</evidence>
<gene>
    <name evidence="2" type="ORF">M992_1484</name>
</gene>
<keyword evidence="1" id="KW-0472">Membrane</keyword>
<keyword evidence="3" id="KW-1185">Reference proteome</keyword>
<keyword evidence="1" id="KW-0812">Transmembrane</keyword>
<dbReference type="NCBIfam" id="NF008115">
    <property type="entry name" value="PRK10862.1"/>
    <property type="match status" value="1"/>
</dbReference>
<dbReference type="RefSeq" id="WP_053907977.1">
    <property type="nucleotide sequence ID" value="NZ_CAWMUS010000016.1"/>
</dbReference>
<comment type="caution">
    <text evidence="2">The sequence shown here is derived from an EMBL/GenBank/DDBJ whole genome shotgun (WGS) entry which is preliminary data.</text>
</comment>
<dbReference type="Proteomes" id="UP000053226">
    <property type="component" value="Unassembled WGS sequence"/>
</dbReference>
<keyword evidence="1" id="KW-1133">Transmembrane helix</keyword>
<organism evidence="2 3">
    <name type="scientific">Moellerella wisconsensis ATCC 35017</name>
    <dbReference type="NCBI Taxonomy" id="1354267"/>
    <lineage>
        <taxon>Bacteria</taxon>
        <taxon>Pseudomonadati</taxon>
        <taxon>Pseudomonadota</taxon>
        <taxon>Gammaproteobacteria</taxon>
        <taxon>Enterobacterales</taxon>
        <taxon>Morganellaceae</taxon>
        <taxon>Moellerella</taxon>
    </lineage>
</organism>
<dbReference type="AlphaFoldDB" id="A0A0N0Z8U8"/>
<dbReference type="PANTHER" id="PTHR35867">
    <property type="entry name" value="PROTEIN RSEC"/>
    <property type="match status" value="1"/>
</dbReference>
<dbReference type="EMBL" id="LGAA01000016">
    <property type="protein sequence ID" value="KPD02996.1"/>
    <property type="molecule type" value="Genomic_DNA"/>
</dbReference>
<evidence type="ECO:0000313" key="3">
    <source>
        <dbReference type="Proteomes" id="UP000053226"/>
    </source>
</evidence>
<dbReference type="InterPro" id="IPR007359">
    <property type="entry name" value="SigmaE_reg_RseC_MucC"/>
</dbReference>
<dbReference type="Pfam" id="PF04246">
    <property type="entry name" value="RseC_MucC"/>
    <property type="match status" value="1"/>
</dbReference>
<proteinExistence type="predicted"/>
<dbReference type="InterPro" id="IPR026268">
    <property type="entry name" value="RseC"/>
</dbReference>
<dbReference type="OrthoDB" id="9795854at2"/>
<dbReference type="PANTHER" id="PTHR35867:SF1">
    <property type="entry name" value="PROTEIN RSEC"/>
    <property type="match status" value="1"/>
</dbReference>
<reference evidence="2 3" key="1">
    <citation type="submission" date="2015-07" db="EMBL/GenBank/DDBJ databases">
        <title>ATOL: Assembling a taxonomically balanced genome-scale reconstruction of the evolutionary history of the Enterobacteriaceae.</title>
        <authorList>
            <person name="Plunkett G.III."/>
            <person name="Neeno-Eckwall E.C."/>
            <person name="Glasner J.D."/>
            <person name="Perna N.T."/>
        </authorList>
    </citation>
    <scope>NUCLEOTIDE SEQUENCE [LARGE SCALE GENOMIC DNA]</scope>
    <source>
        <strain evidence="2 3">ATCC 35017</strain>
    </source>
</reference>
<evidence type="ECO:0000313" key="2">
    <source>
        <dbReference type="EMBL" id="KPD02996.1"/>
    </source>
</evidence>